<dbReference type="AlphaFoldDB" id="A0A1I7XZX1"/>
<organism evidence="2 3">
    <name type="scientific">Steinernema glaseri</name>
    <dbReference type="NCBI Taxonomy" id="37863"/>
    <lineage>
        <taxon>Eukaryota</taxon>
        <taxon>Metazoa</taxon>
        <taxon>Ecdysozoa</taxon>
        <taxon>Nematoda</taxon>
        <taxon>Chromadorea</taxon>
        <taxon>Rhabditida</taxon>
        <taxon>Tylenchina</taxon>
        <taxon>Panagrolaimomorpha</taxon>
        <taxon>Strongyloidoidea</taxon>
        <taxon>Steinernematidae</taxon>
        <taxon>Steinernema</taxon>
    </lineage>
</organism>
<evidence type="ECO:0000313" key="3">
    <source>
        <dbReference type="WBParaSite" id="L893_g11029.t1"/>
    </source>
</evidence>
<evidence type="ECO:0000313" key="2">
    <source>
        <dbReference type="Proteomes" id="UP000095287"/>
    </source>
</evidence>
<feature type="compositionally biased region" description="Low complexity" evidence="1">
    <location>
        <begin position="84"/>
        <end position="97"/>
    </location>
</feature>
<reference evidence="3" key="1">
    <citation type="submission" date="2016-11" db="UniProtKB">
        <authorList>
            <consortium name="WormBaseParasite"/>
        </authorList>
    </citation>
    <scope>IDENTIFICATION</scope>
</reference>
<dbReference type="Proteomes" id="UP000095287">
    <property type="component" value="Unplaced"/>
</dbReference>
<sequence length="226" mass="24635">MQASKNASAAPRILSDACLLFDDLIDQLIDGGNTVAQRNATKHYWERPSEQQKSIRSSDATEYALIRGLSRSSLGSGGDGDAATEGGSTKTSSSGGVSQSESRFVFALDDFLSTRPSSESRFVFALDDFLSSRPSKSSATTTPMKDTYRTLCSRIEDGGSASERQESLYRSTSQENASALAQNLGYKMPPPSSNTTATTSATPDYRAEPIWREKKRELMRALKHRH</sequence>
<feature type="region of interest" description="Disordered" evidence="1">
    <location>
        <begin position="156"/>
        <end position="209"/>
    </location>
</feature>
<accession>A0A1I7XZX1</accession>
<protein>
    <submittedName>
        <fullName evidence="3">CUE domain-containing protein</fullName>
    </submittedName>
</protein>
<feature type="compositionally biased region" description="Low complexity" evidence="1">
    <location>
        <begin position="193"/>
        <end position="203"/>
    </location>
</feature>
<dbReference type="WBParaSite" id="L893_g11029.t1">
    <property type="protein sequence ID" value="L893_g11029.t1"/>
    <property type="gene ID" value="L893_g11029"/>
</dbReference>
<proteinExistence type="predicted"/>
<evidence type="ECO:0000256" key="1">
    <source>
        <dbReference type="SAM" id="MobiDB-lite"/>
    </source>
</evidence>
<feature type="region of interest" description="Disordered" evidence="1">
    <location>
        <begin position="72"/>
        <end position="97"/>
    </location>
</feature>
<keyword evidence="2" id="KW-1185">Reference proteome</keyword>
<feature type="compositionally biased region" description="Polar residues" evidence="1">
    <location>
        <begin position="168"/>
        <end position="181"/>
    </location>
</feature>
<name>A0A1I7XZX1_9BILA</name>